<protein>
    <submittedName>
        <fullName evidence="2">Uncharacterized protein</fullName>
    </submittedName>
</protein>
<evidence type="ECO:0000256" key="1">
    <source>
        <dbReference type="SAM" id="MobiDB-lite"/>
    </source>
</evidence>
<keyword evidence="3" id="KW-1185">Reference proteome</keyword>
<dbReference type="GeneID" id="109591960"/>
<reference evidence="2" key="2">
    <citation type="submission" date="2024-06" db="UniProtKB">
        <authorList>
            <consortium name="EnsemblMetazoa"/>
        </authorList>
    </citation>
    <scope>IDENTIFICATION</scope>
</reference>
<name>A0AAN0K176_AMPQE</name>
<organism evidence="2 3">
    <name type="scientific">Amphimedon queenslandica</name>
    <name type="common">Sponge</name>
    <dbReference type="NCBI Taxonomy" id="400682"/>
    <lineage>
        <taxon>Eukaryota</taxon>
        <taxon>Metazoa</taxon>
        <taxon>Porifera</taxon>
        <taxon>Demospongiae</taxon>
        <taxon>Heteroscleromorpha</taxon>
        <taxon>Haplosclerida</taxon>
        <taxon>Niphatidae</taxon>
        <taxon>Amphimedon</taxon>
    </lineage>
</organism>
<sequence length="184" mass="20493">METEEKERIQKQREELKEEGLKEKKEILEDSIKQNEAPPPDDVVSSLPVPSTDSISFHPINVLANHNVGGASETPEGGVSEMLNRFPVGKLSFFLQVNCIKTKFVEFSAVLDTSGLPKRLRFYLSLYSELLFESPVLRNGELIPYETVVKELQANTISHSSCLGIRGGGRFMPGQYPDALLISI</sequence>
<feature type="compositionally biased region" description="Basic and acidic residues" evidence="1">
    <location>
        <begin position="1"/>
        <end position="33"/>
    </location>
</feature>
<dbReference type="KEGG" id="aqu:109591960"/>
<accession>A0AAN0K176</accession>
<dbReference type="AlphaFoldDB" id="A0AAN0K176"/>
<dbReference type="RefSeq" id="XP_019863103.1">
    <property type="nucleotide sequence ID" value="XM_020007544.1"/>
</dbReference>
<dbReference type="PANTHER" id="PTHR43016:SF16">
    <property type="entry name" value="METALLOPROTEASE, PUTATIVE (AFU_ORTHOLOGUE AFUA_4G07610)-RELATED"/>
    <property type="match status" value="1"/>
</dbReference>
<dbReference type="Proteomes" id="UP000007879">
    <property type="component" value="Unassembled WGS sequence"/>
</dbReference>
<evidence type="ECO:0000313" key="2">
    <source>
        <dbReference type="EnsemblMetazoa" id="XP_019863103.1"/>
    </source>
</evidence>
<reference evidence="3" key="1">
    <citation type="journal article" date="2010" name="Nature">
        <title>The Amphimedon queenslandica genome and the evolution of animal complexity.</title>
        <authorList>
            <person name="Srivastava M."/>
            <person name="Simakov O."/>
            <person name="Chapman J."/>
            <person name="Fahey B."/>
            <person name="Gauthier M.E."/>
            <person name="Mitros T."/>
            <person name="Richards G.S."/>
            <person name="Conaco C."/>
            <person name="Dacre M."/>
            <person name="Hellsten U."/>
            <person name="Larroux C."/>
            <person name="Putnam N.H."/>
            <person name="Stanke M."/>
            <person name="Adamska M."/>
            <person name="Darling A."/>
            <person name="Degnan S.M."/>
            <person name="Oakley T.H."/>
            <person name="Plachetzki D.C."/>
            <person name="Zhai Y."/>
            <person name="Adamski M."/>
            <person name="Calcino A."/>
            <person name="Cummins S.F."/>
            <person name="Goodstein D.M."/>
            <person name="Harris C."/>
            <person name="Jackson D.J."/>
            <person name="Leys S.P."/>
            <person name="Shu S."/>
            <person name="Woodcroft B.J."/>
            <person name="Vervoort M."/>
            <person name="Kosik K.S."/>
            <person name="Manning G."/>
            <person name="Degnan B.M."/>
            <person name="Rokhsar D.S."/>
        </authorList>
    </citation>
    <scope>NUCLEOTIDE SEQUENCE [LARGE SCALE GENOMIC DNA]</scope>
</reference>
<proteinExistence type="predicted"/>
<feature type="region of interest" description="Disordered" evidence="1">
    <location>
        <begin position="1"/>
        <end position="45"/>
    </location>
</feature>
<dbReference type="PANTHER" id="PTHR43016">
    <property type="entry name" value="PRESEQUENCE PROTEASE"/>
    <property type="match status" value="1"/>
</dbReference>
<dbReference type="EnsemblMetazoa" id="XM_020007544.1">
    <property type="protein sequence ID" value="XP_019863103.1"/>
    <property type="gene ID" value="LOC109591960"/>
</dbReference>
<evidence type="ECO:0000313" key="3">
    <source>
        <dbReference type="Proteomes" id="UP000007879"/>
    </source>
</evidence>